<reference evidence="2 3" key="1">
    <citation type="journal article" date="2015" name="Nature">
        <title>rRNA introns, odd ribosomes, and small enigmatic genomes across a large radiation of phyla.</title>
        <authorList>
            <person name="Brown C.T."/>
            <person name="Hug L.A."/>
            <person name="Thomas B.C."/>
            <person name="Sharon I."/>
            <person name="Castelle C.J."/>
            <person name="Singh A."/>
            <person name="Wilkins M.J."/>
            <person name="Williams K.H."/>
            <person name="Banfield J.F."/>
        </authorList>
    </citation>
    <scope>NUCLEOTIDE SEQUENCE [LARGE SCALE GENOMIC DNA]</scope>
</reference>
<dbReference type="NCBIfam" id="NF047646">
    <property type="entry name" value="REP_Tyr_transpos"/>
    <property type="match status" value="1"/>
</dbReference>
<name>A0A0G0XMW5_9BACT</name>
<comment type="caution">
    <text evidence="2">The sequence shown here is derived from an EMBL/GenBank/DDBJ whole genome shotgun (WGS) entry which is preliminary data.</text>
</comment>
<dbReference type="GO" id="GO:0006313">
    <property type="term" value="P:DNA transposition"/>
    <property type="evidence" value="ECO:0007669"/>
    <property type="project" value="InterPro"/>
</dbReference>
<organism evidence="2 3">
    <name type="scientific">Candidatus Uhrbacteria bacterium GW2011_GWC1_41_20</name>
    <dbReference type="NCBI Taxonomy" id="1618983"/>
    <lineage>
        <taxon>Bacteria</taxon>
        <taxon>Candidatus Uhriibacteriota</taxon>
    </lineage>
</organism>
<dbReference type="AlphaFoldDB" id="A0A0G0XMW5"/>
<accession>A0A0G0XMW5</accession>
<dbReference type="GO" id="GO:0003677">
    <property type="term" value="F:DNA binding"/>
    <property type="evidence" value="ECO:0007669"/>
    <property type="project" value="InterPro"/>
</dbReference>
<evidence type="ECO:0000313" key="3">
    <source>
        <dbReference type="Proteomes" id="UP000033930"/>
    </source>
</evidence>
<dbReference type="Proteomes" id="UP000033930">
    <property type="component" value="Unassembled WGS sequence"/>
</dbReference>
<dbReference type="Gene3D" id="3.30.70.1290">
    <property type="entry name" value="Transposase IS200-like"/>
    <property type="match status" value="1"/>
</dbReference>
<gene>
    <name evidence="2" type="ORF">UU50_C0021G0003</name>
</gene>
<protein>
    <recommendedName>
        <fullName evidence="1">Transposase IS200-like domain-containing protein</fullName>
    </recommendedName>
</protein>
<feature type="domain" description="Transposase IS200-like" evidence="1">
    <location>
        <begin position="9"/>
        <end position="123"/>
    </location>
</feature>
<evidence type="ECO:0000259" key="1">
    <source>
        <dbReference type="SMART" id="SM01321"/>
    </source>
</evidence>
<proteinExistence type="predicted"/>
<dbReference type="SUPFAM" id="SSF143422">
    <property type="entry name" value="Transposase IS200-like"/>
    <property type="match status" value="1"/>
</dbReference>
<evidence type="ECO:0000313" key="2">
    <source>
        <dbReference type="EMBL" id="KKR98125.1"/>
    </source>
</evidence>
<dbReference type="Pfam" id="PF01797">
    <property type="entry name" value="Y1_Tnp"/>
    <property type="match status" value="1"/>
</dbReference>
<dbReference type="PANTHER" id="PTHR34322">
    <property type="entry name" value="TRANSPOSASE, Y1_TNP DOMAIN-CONTAINING"/>
    <property type="match status" value="1"/>
</dbReference>
<dbReference type="PANTHER" id="PTHR34322:SF2">
    <property type="entry name" value="TRANSPOSASE IS200-LIKE DOMAIN-CONTAINING PROTEIN"/>
    <property type="match status" value="1"/>
</dbReference>
<dbReference type="PATRIC" id="fig|1618983.3.peg.804"/>
<dbReference type="GO" id="GO:0004803">
    <property type="term" value="F:transposase activity"/>
    <property type="evidence" value="ECO:0007669"/>
    <property type="project" value="InterPro"/>
</dbReference>
<dbReference type="SMART" id="SM01321">
    <property type="entry name" value="Y1_Tnp"/>
    <property type="match status" value="1"/>
</dbReference>
<sequence length="282" mass="33562">MSRPLRIQYPNALYHITVRGNHKKKIYQNDSDNKLFLSILQKAIFSRNILCYAYCMMPNHFHLVIETPEANLQYFMHDLDGIYTQAYNNKNDKVGHLFQGRYKSFLIEKESYLLEVIRYTVLNPVRAGLVKYPEDWQWSSYRATIGLDKCSKWLYVDWLLEYFKSDKKQRKKEFVEFVHEGISERSPFEKAKSGNVLGSQQFKDWCWEQTEDLFQNKEISRHERIIGRPSLFQIFEYISESDLRNKAMIFARFCCGYSVVEIANYLKLSPSLVSRKTIRCSE</sequence>
<dbReference type="InterPro" id="IPR036515">
    <property type="entry name" value="Transposase_17_sf"/>
</dbReference>
<dbReference type="InterPro" id="IPR002686">
    <property type="entry name" value="Transposase_17"/>
</dbReference>
<dbReference type="EMBL" id="LCAW01000021">
    <property type="protein sequence ID" value="KKR98125.1"/>
    <property type="molecule type" value="Genomic_DNA"/>
</dbReference>